<dbReference type="FunFam" id="3.40.33.10:FF:000004">
    <property type="entry name" value="CAP, cysteine-rich secretory protein, antigen 5"/>
    <property type="match status" value="1"/>
</dbReference>
<dbReference type="PANTHER" id="PTHR10334">
    <property type="entry name" value="CYSTEINE-RICH SECRETORY PROTEIN-RELATED"/>
    <property type="match status" value="1"/>
</dbReference>
<evidence type="ECO:0000259" key="2">
    <source>
        <dbReference type="SMART" id="SM00198"/>
    </source>
</evidence>
<gene>
    <name evidence="3" type="ORF">O6P43_031715</name>
</gene>
<dbReference type="EMBL" id="JARAOO010000013">
    <property type="protein sequence ID" value="KAJ7946839.1"/>
    <property type="molecule type" value="Genomic_DNA"/>
</dbReference>
<evidence type="ECO:0000256" key="1">
    <source>
        <dbReference type="SAM" id="SignalP"/>
    </source>
</evidence>
<proteinExistence type="predicted"/>
<feature type="domain" description="SCP" evidence="2">
    <location>
        <begin position="27"/>
        <end position="158"/>
    </location>
</feature>
<reference evidence="3" key="1">
    <citation type="journal article" date="2023" name="Science">
        <title>Elucidation of the pathway for biosynthesis of saponin adjuvants from the soapbark tree.</title>
        <authorList>
            <person name="Reed J."/>
            <person name="Orme A."/>
            <person name="El-Demerdash A."/>
            <person name="Owen C."/>
            <person name="Martin L.B.B."/>
            <person name="Misra R.C."/>
            <person name="Kikuchi S."/>
            <person name="Rejzek M."/>
            <person name="Martin A.C."/>
            <person name="Harkess A."/>
            <person name="Leebens-Mack J."/>
            <person name="Louveau T."/>
            <person name="Stephenson M.J."/>
            <person name="Osbourn A."/>
        </authorList>
    </citation>
    <scope>NUCLEOTIDE SEQUENCE</scope>
    <source>
        <strain evidence="3">S10</strain>
    </source>
</reference>
<dbReference type="PROSITE" id="PS01010">
    <property type="entry name" value="CRISP_2"/>
    <property type="match status" value="1"/>
</dbReference>
<feature type="chain" id="PRO_5042170831" evidence="1">
    <location>
        <begin position="25"/>
        <end position="162"/>
    </location>
</feature>
<accession>A0AAD7KVJ4</accession>
<dbReference type="InterPro" id="IPR035940">
    <property type="entry name" value="CAP_sf"/>
</dbReference>
<evidence type="ECO:0000313" key="4">
    <source>
        <dbReference type="Proteomes" id="UP001163823"/>
    </source>
</evidence>
<dbReference type="PRINTS" id="PR00837">
    <property type="entry name" value="V5TPXLIKE"/>
</dbReference>
<dbReference type="KEGG" id="qsa:O6P43_031715"/>
<dbReference type="Proteomes" id="UP001163823">
    <property type="component" value="Chromosome 13"/>
</dbReference>
<sequence>MVEASKCFLAIFFMGMTLFYTSLGQDCSPNNYLAVHNEARAMVGVGPLRWNGKLAAHAQRYANKRIKDCALIHSGGIYGENLAEGPILSGAEAVRFWVTEKSDYDFVSNRCVSGGTDCLHYTQIVWRKTIFVGCASVQCENGSRFVICNYAPRGNIMGRRPY</sequence>
<organism evidence="3 4">
    <name type="scientific">Quillaja saponaria</name>
    <name type="common">Soap bark tree</name>
    <dbReference type="NCBI Taxonomy" id="32244"/>
    <lineage>
        <taxon>Eukaryota</taxon>
        <taxon>Viridiplantae</taxon>
        <taxon>Streptophyta</taxon>
        <taxon>Embryophyta</taxon>
        <taxon>Tracheophyta</taxon>
        <taxon>Spermatophyta</taxon>
        <taxon>Magnoliopsida</taxon>
        <taxon>eudicotyledons</taxon>
        <taxon>Gunneridae</taxon>
        <taxon>Pentapetalae</taxon>
        <taxon>rosids</taxon>
        <taxon>fabids</taxon>
        <taxon>Fabales</taxon>
        <taxon>Quillajaceae</taxon>
        <taxon>Quillaja</taxon>
    </lineage>
</organism>
<name>A0AAD7KVJ4_QUISA</name>
<dbReference type="AlphaFoldDB" id="A0AAD7KVJ4"/>
<keyword evidence="4" id="KW-1185">Reference proteome</keyword>
<dbReference type="Pfam" id="PF00188">
    <property type="entry name" value="CAP"/>
    <property type="match status" value="1"/>
</dbReference>
<dbReference type="SMART" id="SM00198">
    <property type="entry name" value="SCP"/>
    <property type="match status" value="1"/>
</dbReference>
<evidence type="ECO:0000313" key="3">
    <source>
        <dbReference type="EMBL" id="KAJ7946839.1"/>
    </source>
</evidence>
<dbReference type="InterPro" id="IPR001283">
    <property type="entry name" value="CRISP-related"/>
</dbReference>
<dbReference type="SUPFAM" id="SSF55797">
    <property type="entry name" value="PR-1-like"/>
    <property type="match status" value="1"/>
</dbReference>
<keyword evidence="1" id="KW-0732">Signal</keyword>
<dbReference type="Gene3D" id="3.40.33.10">
    <property type="entry name" value="CAP"/>
    <property type="match status" value="1"/>
</dbReference>
<dbReference type="CDD" id="cd05381">
    <property type="entry name" value="CAP_PR-1"/>
    <property type="match status" value="1"/>
</dbReference>
<dbReference type="GO" id="GO:0005576">
    <property type="term" value="C:extracellular region"/>
    <property type="evidence" value="ECO:0007669"/>
    <property type="project" value="InterPro"/>
</dbReference>
<dbReference type="InterPro" id="IPR018244">
    <property type="entry name" value="Allrgn_V5/Tpx1_CS"/>
</dbReference>
<comment type="caution">
    <text evidence="3">The sequence shown here is derived from an EMBL/GenBank/DDBJ whole genome shotgun (WGS) entry which is preliminary data.</text>
</comment>
<dbReference type="InterPro" id="IPR014044">
    <property type="entry name" value="CAP_dom"/>
</dbReference>
<protein>
    <submittedName>
        <fullName evidence="3">Pathogenesis-related protein 1</fullName>
    </submittedName>
</protein>
<feature type="signal peptide" evidence="1">
    <location>
        <begin position="1"/>
        <end position="24"/>
    </location>
</feature>